<evidence type="ECO:0000256" key="10">
    <source>
        <dbReference type="PIRSR" id="PIRSR000362-2"/>
    </source>
</evidence>
<dbReference type="EMBL" id="KE148149">
    <property type="protein sequence ID" value="EPE08339.1"/>
    <property type="molecule type" value="Genomic_DNA"/>
</dbReference>
<dbReference type="STRING" id="1262450.S3C4B1"/>
<evidence type="ECO:0000256" key="9">
    <source>
        <dbReference type="PIRSR" id="PIRSR000362-1"/>
    </source>
</evidence>
<dbReference type="InterPro" id="IPR021163">
    <property type="entry name" value="Ferredox_Rdtase_adrenod"/>
</dbReference>
<keyword evidence="8" id="KW-0496">Mitochondrion</keyword>
<dbReference type="SUPFAM" id="SSF51971">
    <property type="entry name" value="Nucleotide-binding domain"/>
    <property type="match status" value="1"/>
</dbReference>
<dbReference type="GO" id="GO:0004324">
    <property type="term" value="F:ferredoxin-NADP+ reductase activity"/>
    <property type="evidence" value="ECO:0007669"/>
    <property type="project" value="EnsemblFungi"/>
</dbReference>
<dbReference type="PRINTS" id="PR00419">
    <property type="entry name" value="ADXRDTASE"/>
</dbReference>
<feature type="binding site" evidence="9">
    <location>
        <position position="69"/>
    </location>
    <ligand>
        <name>FAD</name>
        <dbReference type="ChEBI" id="CHEBI:57692"/>
    </ligand>
</feature>
<gene>
    <name evidence="11" type="ORF">F503_01122</name>
</gene>
<evidence type="ECO:0000313" key="12">
    <source>
        <dbReference type="Proteomes" id="UP000016923"/>
    </source>
</evidence>
<dbReference type="VEuPathDB" id="FungiDB:F503_01122"/>
<dbReference type="Gene3D" id="3.40.50.720">
    <property type="entry name" value="NAD(P)-binding Rossmann-like Domain"/>
    <property type="match status" value="1"/>
</dbReference>
<name>S3C4B1_OPHP1</name>
<reference evidence="11 12" key="1">
    <citation type="journal article" date="2013" name="BMC Genomics">
        <title>The genome and transcriptome of the pine saprophyte Ophiostoma piceae, and a comparison with the bark beetle-associated pine pathogen Grosmannia clavigera.</title>
        <authorList>
            <person name="Haridas S."/>
            <person name="Wang Y."/>
            <person name="Lim L."/>
            <person name="Massoumi Alamouti S."/>
            <person name="Jackman S."/>
            <person name="Docking R."/>
            <person name="Robertson G."/>
            <person name="Birol I."/>
            <person name="Bohlmann J."/>
            <person name="Breuil C."/>
        </authorList>
    </citation>
    <scope>NUCLEOTIDE SEQUENCE [LARGE SCALE GENOMIC DNA]</scope>
    <source>
        <strain evidence="11 12">UAMH 11346</strain>
    </source>
</reference>
<feature type="binding site" evidence="10">
    <location>
        <position position="282"/>
    </location>
    <ligand>
        <name>NADP(+)</name>
        <dbReference type="ChEBI" id="CHEBI:58349"/>
    </ligand>
</feature>
<feature type="binding site" evidence="9">
    <location>
        <position position="89"/>
    </location>
    <ligand>
        <name>FAD</name>
        <dbReference type="ChEBI" id="CHEBI:57692"/>
    </ligand>
</feature>
<keyword evidence="12" id="KW-1185">Reference proteome</keyword>
<keyword evidence="3 8" id="KW-0285">Flavoprotein</keyword>
<dbReference type="InterPro" id="IPR055275">
    <property type="entry name" value="Ferredox_Rdtase"/>
</dbReference>
<accession>S3C4B1</accession>
<evidence type="ECO:0000256" key="1">
    <source>
        <dbReference type="ARBA" id="ARBA00001974"/>
    </source>
</evidence>
<dbReference type="eggNOG" id="KOG1800">
    <property type="taxonomic scope" value="Eukaryota"/>
</dbReference>
<dbReference type="EC" id="1.18.1.6" evidence="8"/>
<dbReference type="Gene3D" id="3.50.50.60">
    <property type="entry name" value="FAD/NAD(P)-binding domain"/>
    <property type="match status" value="1"/>
</dbReference>
<organism evidence="11 12">
    <name type="scientific">Ophiostoma piceae (strain UAMH 11346)</name>
    <name type="common">Sap stain fungus</name>
    <dbReference type="NCBI Taxonomy" id="1262450"/>
    <lineage>
        <taxon>Eukaryota</taxon>
        <taxon>Fungi</taxon>
        <taxon>Dikarya</taxon>
        <taxon>Ascomycota</taxon>
        <taxon>Pezizomycotina</taxon>
        <taxon>Sordariomycetes</taxon>
        <taxon>Sordariomycetidae</taxon>
        <taxon>Ophiostomatales</taxon>
        <taxon>Ophiostomataceae</taxon>
        <taxon>Ophiostoma</taxon>
    </lineage>
</organism>
<dbReference type="InterPro" id="IPR036188">
    <property type="entry name" value="FAD/NAD-bd_sf"/>
</dbReference>
<dbReference type="AlphaFoldDB" id="S3C4B1"/>
<dbReference type="OMA" id="RFNFIGN"/>
<dbReference type="HOGENOM" id="CLU_024722_3_1_1"/>
<feature type="binding site" evidence="10">
    <location>
        <position position="458"/>
    </location>
    <ligand>
        <name>NADP(+)</name>
        <dbReference type="ChEBI" id="CHEBI:58349"/>
    </ligand>
</feature>
<keyword evidence="4 8" id="KW-0274">FAD</keyword>
<protein>
    <recommendedName>
        <fullName evidence="8">NADPH:adrenodoxin oxidoreductase, mitochondrial</fullName>
        <ecNumber evidence="8">1.18.1.6</ecNumber>
    </recommendedName>
</protein>
<evidence type="ECO:0000256" key="2">
    <source>
        <dbReference type="ARBA" id="ARBA00008312"/>
    </source>
</evidence>
<dbReference type="PIRSF" id="PIRSF000362">
    <property type="entry name" value="FNR"/>
    <property type="match status" value="1"/>
</dbReference>
<evidence type="ECO:0000313" key="11">
    <source>
        <dbReference type="EMBL" id="EPE08339.1"/>
    </source>
</evidence>
<feature type="binding site" evidence="9">
    <location>
        <position position="133"/>
    </location>
    <ligand>
        <name>FAD</name>
        <dbReference type="ChEBI" id="CHEBI:57692"/>
    </ligand>
</feature>
<dbReference type="PANTHER" id="PTHR48467">
    <property type="entry name" value="GLUTAMATE SYNTHASE 1 [NADH], CHLOROPLASTIC-LIKE"/>
    <property type="match status" value="1"/>
</dbReference>
<evidence type="ECO:0000256" key="4">
    <source>
        <dbReference type="ARBA" id="ARBA00022827"/>
    </source>
</evidence>
<dbReference type="OrthoDB" id="333024at2759"/>
<evidence type="ECO:0000256" key="3">
    <source>
        <dbReference type="ARBA" id="ARBA00022630"/>
    </source>
</evidence>
<evidence type="ECO:0000256" key="5">
    <source>
        <dbReference type="ARBA" id="ARBA00022857"/>
    </source>
</evidence>
<keyword evidence="6 8" id="KW-0560">Oxidoreductase</keyword>
<keyword evidence="5 8" id="KW-0521">NADP</keyword>
<dbReference type="PANTHER" id="PTHR48467:SF1">
    <property type="entry name" value="GLUTAMATE SYNTHASE 1 [NADH], CHLOROPLASTIC-LIKE"/>
    <property type="match status" value="1"/>
</dbReference>
<evidence type="ECO:0000256" key="6">
    <source>
        <dbReference type="ARBA" id="ARBA00023002"/>
    </source>
</evidence>
<dbReference type="GO" id="GO:0005739">
    <property type="term" value="C:mitochondrion"/>
    <property type="evidence" value="ECO:0007669"/>
    <property type="project" value="UniProtKB-SubCell"/>
</dbReference>
<feature type="binding site" evidence="9">
    <location>
        <position position="451"/>
    </location>
    <ligand>
        <name>FAD</name>
        <dbReference type="ChEBI" id="CHEBI:57692"/>
    </ligand>
</feature>
<comment type="cofactor">
    <cofactor evidence="1 8 9">
        <name>FAD</name>
        <dbReference type="ChEBI" id="CHEBI:57692"/>
    </cofactor>
</comment>
<dbReference type="GO" id="GO:0008860">
    <property type="term" value="F:ferredoxin-NAD+ reductase activity"/>
    <property type="evidence" value="ECO:0007669"/>
    <property type="project" value="EnsemblFungi"/>
</dbReference>
<feature type="binding site" evidence="9">
    <location>
        <begin position="458"/>
        <end position="460"/>
    </location>
    <ligand>
        <name>FAD</name>
        <dbReference type="ChEBI" id="CHEBI:57692"/>
    </ligand>
</feature>
<dbReference type="GO" id="GO:0071949">
    <property type="term" value="F:FAD binding"/>
    <property type="evidence" value="ECO:0007669"/>
    <property type="project" value="EnsemblFungi"/>
</dbReference>
<comment type="catalytic activity">
    <reaction evidence="7 8">
        <text>2 reduced [adrenodoxin] + NADP(+) + H(+) = 2 oxidized [adrenodoxin] + NADPH</text>
        <dbReference type="Rhea" id="RHEA:42312"/>
        <dbReference type="Rhea" id="RHEA-COMP:9998"/>
        <dbReference type="Rhea" id="RHEA-COMP:9999"/>
        <dbReference type="ChEBI" id="CHEBI:15378"/>
        <dbReference type="ChEBI" id="CHEBI:33737"/>
        <dbReference type="ChEBI" id="CHEBI:33738"/>
        <dbReference type="ChEBI" id="CHEBI:57783"/>
        <dbReference type="ChEBI" id="CHEBI:58349"/>
        <dbReference type="EC" id="1.18.1.6"/>
    </reaction>
</comment>
<evidence type="ECO:0000256" key="7">
    <source>
        <dbReference type="ARBA" id="ARBA00048933"/>
    </source>
</evidence>
<feature type="binding site" evidence="10">
    <location>
        <begin position="270"/>
        <end position="271"/>
    </location>
    <ligand>
        <name>NADP(+)</name>
        <dbReference type="ChEBI" id="CHEBI:58349"/>
    </ligand>
</feature>
<feature type="binding site" evidence="9">
    <location>
        <position position="97"/>
    </location>
    <ligand>
        <name>FAD</name>
        <dbReference type="ChEBI" id="CHEBI:57692"/>
    </ligand>
</feature>
<comment type="similarity">
    <text evidence="2 8">Belongs to the ferredoxin--NADP reductase type 1 family.</text>
</comment>
<evidence type="ECO:0000256" key="8">
    <source>
        <dbReference type="PIRNR" id="PIRNR000362"/>
    </source>
</evidence>
<sequence length="550" mass="59149">MSLVTINCCARLRVPRSAASVASATSARTARTARTPQSAARQLCRAYSNAPASSSRPPLRMAVIGSGPAGFYTAYRVMAKTPARIDMYEALPVPFGLVRFGVAPDHPEVKNCQEKFEEVAQSPDFTFVGNVAVGGHGSGAVHNPGGGHVPLDVLARHYDAVVFAYGASKDRKLGVLGEDLEGVYAARDFVGWYNGLPGGSAGNSAAIDNQIVTDLSNSDTAVVIGQGNVALDVARMLLEDVDVLRKTDMSEAALDALSHSRVKRVHVVGRRGPMQAAFTIKEVRELMKLQDVGLHSFDTANLLPSNLKELPRAQRRLMEVVAKGSATQPDQAHKSWSLDFCLAPRRFSAGTVDSGRVGLTTFEKTNMATPFDSNAIAEHTGELVDIPAQLVFRSIGYRSEAINGMEDLGIPFDDRRGVILNDGRGRVLRDVRSSDASMSTQQYPGFYCAGWVKRGPTGVIASTMEDAFTTADAIVHDWQSQAPFLKGSGEEEGSRGGWDGVKAEVDTTGAKVVSWADWQRIDKAELDKGKQLGKPRNKLTNTADMLAILE</sequence>
<dbReference type="Proteomes" id="UP000016923">
    <property type="component" value="Unassembled WGS sequence"/>
</dbReference>
<feature type="binding site" evidence="10">
    <location>
        <begin position="226"/>
        <end position="229"/>
    </location>
    <ligand>
        <name>NADP(+)</name>
        <dbReference type="ChEBI" id="CHEBI:58349"/>
    </ligand>
</feature>
<comment type="subcellular location">
    <subcellularLocation>
        <location evidence="8">Mitochondrion</location>
    </subcellularLocation>
</comment>
<proteinExistence type="inferred from homology"/>